<dbReference type="Proteomes" id="UP000178659">
    <property type="component" value="Unassembled WGS sequence"/>
</dbReference>
<protein>
    <submittedName>
        <fullName evidence="1">Uncharacterized protein</fullName>
    </submittedName>
</protein>
<dbReference type="AlphaFoldDB" id="A0A1G1VFI9"/>
<organism evidence="1 2">
    <name type="scientific">Candidatus Blackburnbacteria bacterium RIFCSPLOWO2_01_FULL_40_20</name>
    <dbReference type="NCBI Taxonomy" id="1797519"/>
    <lineage>
        <taxon>Bacteria</taxon>
        <taxon>Candidatus Blackburniibacteriota</taxon>
    </lineage>
</organism>
<sequence length="370" mass="42422">MTHEREYLGFNLEEIQSPLMHLQGIEVLDNLEGMDEFIKRIIRQVISAPHDKPTVIILKAKSVGGKNVVETQLRQVFSAYPLLQDWMKETSERLPIYTVNFADSAIAAQVAGIIPLTVVEGKPQVAHRAYKDFEYEKIVDRVMRKALVLGVDIKRGARIILCQPSTTLSFIGSRGLEVLIDRGDSLEEWLVKHPEYSKYVNWIAITTEGRDIQKPINFRTEVANAKTPGEFREVCRKYGENYHLKTSAEDGVEQEELSDEEILPLMNAFKYIVAPASSVRRSHEQQDALIKVLYLCGIISEPTEKAFYEHFREAWGVHENRYIIRPNPELDVPRSYYYEVPYTVNNLVIELHPNAAKYLETTSFSPIIQP</sequence>
<dbReference type="EMBL" id="MHCC01000005">
    <property type="protein sequence ID" value="OGY13982.1"/>
    <property type="molecule type" value="Genomic_DNA"/>
</dbReference>
<proteinExistence type="predicted"/>
<comment type="caution">
    <text evidence="1">The sequence shown here is derived from an EMBL/GenBank/DDBJ whole genome shotgun (WGS) entry which is preliminary data.</text>
</comment>
<accession>A0A1G1VFI9</accession>
<evidence type="ECO:0000313" key="1">
    <source>
        <dbReference type="EMBL" id="OGY13982.1"/>
    </source>
</evidence>
<reference evidence="1 2" key="1">
    <citation type="journal article" date="2016" name="Nat. Commun.">
        <title>Thousands of microbial genomes shed light on interconnected biogeochemical processes in an aquifer system.</title>
        <authorList>
            <person name="Anantharaman K."/>
            <person name="Brown C.T."/>
            <person name="Hug L.A."/>
            <person name="Sharon I."/>
            <person name="Castelle C.J."/>
            <person name="Probst A.J."/>
            <person name="Thomas B.C."/>
            <person name="Singh A."/>
            <person name="Wilkins M.J."/>
            <person name="Karaoz U."/>
            <person name="Brodie E.L."/>
            <person name="Williams K.H."/>
            <person name="Hubbard S.S."/>
            <person name="Banfield J.F."/>
        </authorList>
    </citation>
    <scope>NUCLEOTIDE SEQUENCE [LARGE SCALE GENOMIC DNA]</scope>
</reference>
<gene>
    <name evidence="1" type="ORF">A3A77_02765</name>
</gene>
<name>A0A1G1VFI9_9BACT</name>
<evidence type="ECO:0000313" key="2">
    <source>
        <dbReference type="Proteomes" id="UP000178659"/>
    </source>
</evidence>